<dbReference type="RefSeq" id="WP_198827757.1">
    <property type="nucleotide sequence ID" value="NZ_CP066308.1"/>
</dbReference>
<keyword evidence="5" id="KW-1185">Reference proteome</keyword>
<organism evidence="2 4">
    <name type="scientific">Brevibacillus composti</name>
    <dbReference type="NCBI Taxonomy" id="2796470"/>
    <lineage>
        <taxon>Bacteria</taxon>
        <taxon>Bacillati</taxon>
        <taxon>Bacillota</taxon>
        <taxon>Bacilli</taxon>
        <taxon>Bacillales</taxon>
        <taxon>Paenibacillaceae</taxon>
        <taxon>Brevibacillus</taxon>
    </lineage>
</organism>
<accession>A0A7T5JN83</accession>
<dbReference type="InterPro" id="IPR002145">
    <property type="entry name" value="CopG"/>
</dbReference>
<reference evidence="2 4" key="1">
    <citation type="submission" date="2020-12" db="EMBL/GenBank/DDBJ databases">
        <title>strain FJAT-54423T represents a novel species of the genus Brevibacillus.</title>
        <authorList>
            <person name="Tang R."/>
        </authorList>
    </citation>
    <scope>NUCLEOTIDE SEQUENCE [LARGE SCALE GENOMIC DNA]</scope>
    <source>
        <strain evidence="2 4">FJAT-54423</strain>
    </source>
</reference>
<dbReference type="GO" id="GO:0006355">
    <property type="term" value="P:regulation of DNA-templated transcription"/>
    <property type="evidence" value="ECO:0007669"/>
    <property type="project" value="InterPro"/>
</dbReference>
<evidence type="ECO:0000313" key="4">
    <source>
        <dbReference type="Proteomes" id="UP000595847"/>
    </source>
</evidence>
<dbReference type="Proteomes" id="UP000677234">
    <property type="component" value="Chromosome"/>
</dbReference>
<evidence type="ECO:0000313" key="3">
    <source>
        <dbReference type="EMBL" id="QUO41256.1"/>
    </source>
</evidence>
<reference evidence="3" key="2">
    <citation type="submission" date="2021-04" db="EMBL/GenBank/DDBJ databases">
        <title>Brevibacillus composti FJAT-54423, complete genome.</title>
        <authorList>
            <person name="Tang R."/>
        </authorList>
    </citation>
    <scope>NUCLEOTIDE SEQUENCE</scope>
    <source>
        <strain evidence="3">FJAT-54424</strain>
    </source>
</reference>
<sequence length="157" mass="18785">MFPRRKRNWDLSGVKERFRQEQSTHGINWGTDQRRVEHNSVECSDGWELETGWEEAEEANFEPADENVRQHSTISQSKLAFSERQNAKIADLCQHDHPYPSLERRPDFYEQHKKLTIYVEKDLLKTIERLKKGRYIPSYSWLVSEAIRFYLQDTSPR</sequence>
<evidence type="ECO:0000259" key="1">
    <source>
        <dbReference type="Pfam" id="PF01402"/>
    </source>
</evidence>
<dbReference type="EMBL" id="CP073708">
    <property type="protein sequence ID" value="QUO41256.1"/>
    <property type="molecule type" value="Genomic_DNA"/>
</dbReference>
<dbReference type="Pfam" id="PF01402">
    <property type="entry name" value="RHH_1"/>
    <property type="match status" value="1"/>
</dbReference>
<feature type="domain" description="Ribbon-helix-helix protein CopG" evidence="1">
    <location>
        <begin position="113"/>
        <end position="151"/>
    </location>
</feature>
<dbReference type="KEGG" id="bcop:JD108_20470"/>
<evidence type="ECO:0000313" key="5">
    <source>
        <dbReference type="Proteomes" id="UP000677234"/>
    </source>
</evidence>
<evidence type="ECO:0000313" key="2">
    <source>
        <dbReference type="EMBL" id="QQE74173.1"/>
    </source>
</evidence>
<dbReference type="Proteomes" id="UP000595847">
    <property type="component" value="Chromosome"/>
</dbReference>
<dbReference type="AlphaFoldDB" id="A0A7T5JN83"/>
<protein>
    <submittedName>
        <fullName evidence="2">Ribbon-helix-helix protein, CopG family</fullName>
    </submittedName>
</protein>
<proteinExistence type="predicted"/>
<dbReference type="EMBL" id="CP066308">
    <property type="protein sequence ID" value="QQE74173.1"/>
    <property type="molecule type" value="Genomic_DNA"/>
</dbReference>
<dbReference type="CDD" id="cd21631">
    <property type="entry name" value="RHH_CopG_NikR-like"/>
    <property type="match status" value="1"/>
</dbReference>
<gene>
    <name evidence="2" type="ORF">JD108_20470</name>
    <name evidence="3" type="ORF">KDJ56_20405</name>
</gene>
<name>A0A7T5JN83_9BACL</name>